<evidence type="ECO:0000259" key="1">
    <source>
        <dbReference type="Pfam" id="PF12680"/>
    </source>
</evidence>
<proteinExistence type="predicted"/>
<dbReference type="Proteomes" id="UP000733379">
    <property type="component" value="Unassembled WGS sequence"/>
</dbReference>
<evidence type="ECO:0000313" key="2">
    <source>
        <dbReference type="EMBL" id="MBU3060431.1"/>
    </source>
</evidence>
<keyword evidence="3" id="KW-1185">Reference proteome</keyword>
<comment type="caution">
    <text evidence="2">The sequence shown here is derived from an EMBL/GenBank/DDBJ whole genome shotgun (WGS) entry which is preliminary data.</text>
</comment>
<organism evidence="2 3">
    <name type="scientific">Nocardia albiluteola</name>
    <dbReference type="NCBI Taxonomy" id="2842303"/>
    <lineage>
        <taxon>Bacteria</taxon>
        <taxon>Bacillati</taxon>
        <taxon>Actinomycetota</taxon>
        <taxon>Actinomycetes</taxon>
        <taxon>Mycobacteriales</taxon>
        <taxon>Nocardiaceae</taxon>
        <taxon>Nocardia</taxon>
    </lineage>
</organism>
<accession>A0ABS6AT59</accession>
<protein>
    <submittedName>
        <fullName evidence="2">SgcJ/EcaC family oxidoreductase</fullName>
    </submittedName>
</protein>
<name>A0ABS6AT59_9NOCA</name>
<dbReference type="Gene3D" id="3.10.450.50">
    <property type="match status" value="1"/>
</dbReference>
<sequence>MAENSVQTPRELVERMFTDLGSVDADVFADLMAPDAVFEIPFTVPGMPARIEGREAIRDHLAQRWSRTREIQIHGVYPVVHDTTDPELFFVENEVDMTRPDGIRSRARTSVNVVRVRDGKVVLFRDYMDTARLANLVREGLIRTGGE</sequence>
<dbReference type="NCBIfam" id="TIGR02246">
    <property type="entry name" value="SgcJ/EcaC family oxidoreductase"/>
    <property type="match status" value="1"/>
</dbReference>
<feature type="domain" description="SnoaL-like" evidence="1">
    <location>
        <begin position="13"/>
        <end position="122"/>
    </location>
</feature>
<evidence type="ECO:0000313" key="3">
    <source>
        <dbReference type="Proteomes" id="UP000733379"/>
    </source>
</evidence>
<dbReference type="RefSeq" id="WP_215915299.1">
    <property type="nucleotide sequence ID" value="NZ_JAHKNI010000001.1"/>
</dbReference>
<gene>
    <name evidence="2" type="ORF">KO481_02700</name>
</gene>
<reference evidence="2 3" key="1">
    <citation type="submission" date="2021-06" db="EMBL/GenBank/DDBJ databases">
        <title>Actinomycetes sequencing.</title>
        <authorList>
            <person name="Shan Q."/>
        </authorList>
    </citation>
    <scope>NUCLEOTIDE SEQUENCE [LARGE SCALE GENOMIC DNA]</scope>
    <source>
        <strain evidence="2 3">NEAU-G5</strain>
    </source>
</reference>
<dbReference type="SUPFAM" id="SSF54427">
    <property type="entry name" value="NTF2-like"/>
    <property type="match status" value="1"/>
</dbReference>
<dbReference type="EMBL" id="JAHKNI010000001">
    <property type="protein sequence ID" value="MBU3060431.1"/>
    <property type="molecule type" value="Genomic_DNA"/>
</dbReference>
<dbReference type="InterPro" id="IPR011944">
    <property type="entry name" value="Steroid_delta5-4_isomerase"/>
</dbReference>
<dbReference type="InterPro" id="IPR037401">
    <property type="entry name" value="SnoaL-like"/>
</dbReference>
<dbReference type="Pfam" id="PF12680">
    <property type="entry name" value="SnoaL_2"/>
    <property type="match status" value="1"/>
</dbReference>
<dbReference type="InterPro" id="IPR032710">
    <property type="entry name" value="NTF2-like_dom_sf"/>
</dbReference>